<accession>A0A4Y2CLR9</accession>
<proteinExistence type="predicted"/>
<feature type="region of interest" description="Disordered" evidence="1">
    <location>
        <begin position="1"/>
        <end position="24"/>
    </location>
</feature>
<gene>
    <name evidence="2" type="ORF">AVEN_197687_1</name>
</gene>
<keyword evidence="3" id="KW-1185">Reference proteome</keyword>
<dbReference type="Proteomes" id="UP000499080">
    <property type="component" value="Unassembled WGS sequence"/>
</dbReference>
<evidence type="ECO:0000313" key="3">
    <source>
        <dbReference type="Proteomes" id="UP000499080"/>
    </source>
</evidence>
<name>A0A4Y2CLR9_ARAVE</name>
<feature type="compositionally biased region" description="Basic and acidic residues" evidence="1">
    <location>
        <begin position="1"/>
        <end position="10"/>
    </location>
</feature>
<dbReference type="AlphaFoldDB" id="A0A4Y2CLR9"/>
<protein>
    <submittedName>
        <fullName evidence="2">Uncharacterized protein</fullName>
    </submittedName>
</protein>
<comment type="caution">
    <text evidence="2">The sequence shown here is derived from an EMBL/GenBank/DDBJ whole genome shotgun (WGS) entry which is preliminary data.</text>
</comment>
<sequence>MVTKTKRDVASMDEDDEEPSERRDVKVRMQLQADWLANHSQACGSQLWTGFLVQRERLASHSCLLVSFVSFSAKTYGFAVNVGMCSSVACLSPRTSKVKSVNQGVFQSTTEGISLLQQ</sequence>
<evidence type="ECO:0000313" key="2">
    <source>
        <dbReference type="EMBL" id="GBM05119.1"/>
    </source>
</evidence>
<evidence type="ECO:0000256" key="1">
    <source>
        <dbReference type="SAM" id="MobiDB-lite"/>
    </source>
</evidence>
<organism evidence="2 3">
    <name type="scientific">Araneus ventricosus</name>
    <name type="common">Orbweaver spider</name>
    <name type="synonym">Epeira ventricosa</name>
    <dbReference type="NCBI Taxonomy" id="182803"/>
    <lineage>
        <taxon>Eukaryota</taxon>
        <taxon>Metazoa</taxon>
        <taxon>Ecdysozoa</taxon>
        <taxon>Arthropoda</taxon>
        <taxon>Chelicerata</taxon>
        <taxon>Arachnida</taxon>
        <taxon>Araneae</taxon>
        <taxon>Araneomorphae</taxon>
        <taxon>Entelegynae</taxon>
        <taxon>Araneoidea</taxon>
        <taxon>Araneidae</taxon>
        <taxon>Araneus</taxon>
    </lineage>
</organism>
<reference evidence="2 3" key="1">
    <citation type="journal article" date="2019" name="Sci. Rep.">
        <title>Orb-weaving spider Araneus ventricosus genome elucidates the spidroin gene catalogue.</title>
        <authorList>
            <person name="Kono N."/>
            <person name="Nakamura H."/>
            <person name="Ohtoshi R."/>
            <person name="Moran D.A.P."/>
            <person name="Shinohara A."/>
            <person name="Yoshida Y."/>
            <person name="Fujiwara M."/>
            <person name="Mori M."/>
            <person name="Tomita M."/>
            <person name="Arakawa K."/>
        </authorList>
    </citation>
    <scope>NUCLEOTIDE SEQUENCE [LARGE SCALE GENOMIC DNA]</scope>
</reference>
<dbReference type="EMBL" id="BGPR01000212">
    <property type="protein sequence ID" value="GBM05119.1"/>
    <property type="molecule type" value="Genomic_DNA"/>
</dbReference>